<keyword evidence="4" id="KW-1185">Reference proteome</keyword>
<keyword evidence="2" id="KW-0812">Transmembrane</keyword>
<dbReference type="HOGENOM" id="CLU_741868_0_0_1"/>
<dbReference type="EMBL" id="JARH01000012">
    <property type="protein sequence ID" value="EXF86466.1"/>
    <property type="molecule type" value="Genomic_DNA"/>
</dbReference>
<proteinExistence type="predicted"/>
<dbReference type="eggNOG" id="ENOG502RAMV">
    <property type="taxonomic scope" value="Eukaryota"/>
</dbReference>
<evidence type="ECO:0000313" key="4">
    <source>
        <dbReference type="Proteomes" id="UP000020467"/>
    </source>
</evidence>
<protein>
    <submittedName>
        <fullName evidence="3">Uncharacterized protein</fullName>
    </submittedName>
</protein>
<gene>
    <name evidence="3" type="ORF">CFIO01_00163</name>
</gene>
<feature type="transmembrane region" description="Helical" evidence="2">
    <location>
        <begin position="309"/>
        <end position="327"/>
    </location>
</feature>
<organism evidence="3 4">
    <name type="scientific">Colletotrichum fioriniae PJ7</name>
    <dbReference type="NCBI Taxonomy" id="1445577"/>
    <lineage>
        <taxon>Eukaryota</taxon>
        <taxon>Fungi</taxon>
        <taxon>Dikarya</taxon>
        <taxon>Ascomycota</taxon>
        <taxon>Pezizomycotina</taxon>
        <taxon>Sordariomycetes</taxon>
        <taxon>Hypocreomycetidae</taxon>
        <taxon>Glomerellales</taxon>
        <taxon>Glomerellaceae</taxon>
        <taxon>Colletotrichum</taxon>
        <taxon>Colletotrichum acutatum species complex</taxon>
    </lineage>
</organism>
<name>A0A010S0T0_9PEZI</name>
<accession>A0A010S0T0</accession>
<sequence length="373" mass="41571">MPSPSQNDFLARRTGADLGSRPSQIIRGRAATELMELLVNDIDPELRGTRNDRPERDQEHDSMAARPNPDHRDHEHIPMAPEQHMQPDRMSTPLYLVLFSLAVIGLVMAKVAMDAFLPPLSLWIPFPSLESILGGGGTEASVAQSSPSSGSWFKGATETVAIIFKTIIATLGGKHMITNGSQCLIDFFPVGSVLRSVLENNTFRQTFMLLSYFILPTATSATVSLAVPGGFCDPKANILRFWPPRTRDDIRAILDGWSGLASLHLKTGGSMTQMSEWNWTFGRAFMWLLGVGTWTTVEIYFGPCWYYPLAWRFWFSILSVSLVSWFLGNAEKLIVTKWASMGLVHLELMAYLAVFHLVRHADLDGFCSKANCW</sequence>
<evidence type="ECO:0000313" key="3">
    <source>
        <dbReference type="EMBL" id="EXF86466.1"/>
    </source>
</evidence>
<dbReference type="Proteomes" id="UP000020467">
    <property type="component" value="Unassembled WGS sequence"/>
</dbReference>
<feature type="region of interest" description="Disordered" evidence="1">
    <location>
        <begin position="1"/>
        <end position="24"/>
    </location>
</feature>
<dbReference type="STRING" id="1445577.A0A010S0T0"/>
<feature type="transmembrane region" description="Helical" evidence="2">
    <location>
        <begin position="209"/>
        <end position="231"/>
    </location>
</feature>
<feature type="region of interest" description="Disordered" evidence="1">
    <location>
        <begin position="45"/>
        <end position="76"/>
    </location>
</feature>
<evidence type="ECO:0000256" key="1">
    <source>
        <dbReference type="SAM" id="MobiDB-lite"/>
    </source>
</evidence>
<feature type="transmembrane region" description="Helical" evidence="2">
    <location>
        <begin position="284"/>
        <end position="303"/>
    </location>
</feature>
<keyword evidence="2" id="KW-1133">Transmembrane helix</keyword>
<dbReference type="OrthoDB" id="4849818at2759"/>
<feature type="transmembrane region" description="Helical" evidence="2">
    <location>
        <begin position="94"/>
        <end position="113"/>
    </location>
</feature>
<feature type="transmembrane region" description="Helical" evidence="2">
    <location>
        <begin position="339"/>
        <end position="358"/>
    </location>
</feature>
<evidence type="ECO:0000256" key="2">
    <source>
        <dbReference type="SAM" id="Phobius"/>
    </source>
</evidence>
<reference evidence="3 4" key="1">
    <citation type="submission" date="2014-02" db="EMBL/GenBank/DDBJ databases">
        <title>The genome sequence of Colletotrichum fioriniae PJ7.</title>
        <authorList>
            <person name="Baroncelli R."/>
            <person name="Thon M.R."/>
        </authorList>
    </citation>
    <scope>NUCLEOTIDE SEQUENCE [LARGE SCALE GENOMIC DNA]</scope>
    <source>
        <strain evidence="3 4">PJ7</strain>
    </source>
</reference>
<dbReference type="AlphaFoldDB" id="A0A010S0T0"/>
<comment type="caution">
    <text evidence="3">The sequence shown here is derived from an EMBL/GenBank/DDBJ whole genome shotgun (WGS) entry which is preliminary data.</text>
</comment>
<keyword evidence="2" id="KW-0472">Membrane</keyword>
<dbReference type="KEGG" id="cfj:CFIO01_00163"/>